<feature type="domain" description="SWIM-type" evidence="2">
    <location>
        <begin position="52"/>
        <end position="85"/>
    </location>
</feature>
<evidence type="ECO:0000313" key="3">
    <source>
        <dbReference type="EMBL" id="PJG54064.1"/>
    </source>
</evidence>
<comment type="caution">
    <text evidence="3">The sequence shown here is derived from an EMBL/GenBank/DDBJ whole genome shotgun (WGS) entry which is preliminary data.</text>
</comment>
<dbReference type="RefSeq" id="WP_100233038.1">
    <property type="nucleotide sequence ID" value="NZ_PGVG01000012.1"/>
</dbReference>
<reference evidence="3 4" key="1">
    <citation type="submission" date="2017-11" db="EMBL/GenBank/DDBJ databases">
        <title>Bradyrhizobium forestalis sp. nov., an efficient nitrogen-fixing bacterium isolated from nodules of forest legume species in the Amazon.</title>
        <authorList>
            <person name="Costa E.M."/>
            <person name="Guimaraes A."/>
            <person name="Carvalho T.S."/>
            <person name="Rodrigues T.L."/>
            <person name="Ribeiro P.R.A."/>
            <person name="Lebbe L."/>
            <person name="Willems A."/>
            <person name="Moreira F.M.S."/>
        </authorList>
    </citation>
    <scope>NUCLEOTIDE SEQUENCE [LARGE SCALE GENOMIC DNA]</scope>
    <source>
        <strain evidence="3 4">INPA54B</strain>
    </source>
</reference>
<dbReference type="GO" id="GO:0008270">
    <property type="term" value="F:zinc ion binding"/>
    <property type="evidence" value="ECO:0007669"/>
    <property type="project" value="UniProtKB-KW"/>
</dbReference>
<dbReference type="PROSITE" id="PS50966">
    <property type="entry name" value="ZF_SWIM"/>
    <property type="match status" value="1"/>
</dbReference>
<gene>
    <name evidence="3" type="ORF">CVM73_16735</name>
</gene>
<keyword evidence="4" id="KW-1185">Reference proteome</keyword>
<keyword evidence="1" id="KW-0862">Zinc</keyword>
<organism evidence="3 4">
    <name type="scientific">Bradyrhizobium forestalis</name>
    <dbReference type="NCBI Taxonomy" id="1419263"/>
    <lineage>
        <taxon>Bacteria</taxon>
        <taxon>Pseudomonadati</taxon>
        <taxon>Pseudomonadota</taxon>
        <taxon>Alphaproteobacteria</taxon>
        <taxon>Hyphomicrobiales</taxon>
        <taxon>Nitrobacteraceae</taxon>
        <taxon>Bradyrhizobium</taxon>
    </lineage>
</organism>
<proteinExistence type="predicted"/>
<sequence>MSALIPLYAEIDDATLVATASKGIVRRARADAVNVQFEKIGADEIVGRIDDATVRLDDKGLGKARCTCPAATVCRHKIAVVLALRTRAGESQAAAPVVETDWPARLATFDRKTLQSAVGKTGLREAIRLLALAEPATIEPDRASLRVVLRSNAEEIEVVIPSQGGFGSLASALPERRQPAGHAAAVLAARQHFGHEAIELDDAETIVDQRSFVPDAALLAAMRDAVCRAYAQGFAVPSRALEVRLTLLAVSGRAEAMPRLSASLRRIAEGLDQRRSRNVNHDPVELLREIASAHALLYAMSQTADEARLRRLAGMVRAEYEPVGDVDLIGLGATLFETITGAVGVTGHFVEPATGQRFTATLARATTHDTRFDPRAAYRTQPIWSHTLARLSSATFRLSGAQASSSGRLSLSQATRAETVQPFRPNRDAIAAWAQDHTTPLAGLAYMSWPMLADHLARQFAPSLDAPLLAAQPVVLLPSRVSPVAFDDLTQRLRWPLMDAGGSWISLTLDHDDEGRGLGASRIAALEATIGDGGNKRPFAIVALARPEAGKMTLEPMALWGDQQISLDFPERTPVTTDVVSRVMAGLRRKVAQFAPPPPADVTVRQTTQLLQTGVDALIRFAEAGLHASAQQKLLAPLAQTYQLASLTPLARLFLRAAASREGDITPAALASAQGLFTLQNLTGRLQVWT</sequence>
<dbReference type="Pfam" id="PF04434">
    <property type="entry name" value="SWIM"/>
    <property type="match status" value="1"/>
</dbReference>
<accession>A0A2M8R8B3</accession>
<name>A0A2M8R8B3_9BRAD</name>
<evidence type="ECO:0000259" key="2">
    <source>
        <dbReference type="PROSITE" id="PS50966"/>
    </source>
</evidence>
<keyword evidence="1" id="KW-0479">Metal-binding</keyword>
<dbReference type="EMBL" id="PGVG01000012">
    <property type="protein sequence ID" value="PJG54064.1"/>
    <property type="molecule type" value="Genomic_DNA"/>
</dbReference>
<protein>
    <recommendedName>
        <fullName evidence="2">SWIM-type domain-containing protein</fullName>
    </recommendedName>
</protein>
<evidence type="ECO:0000313" key="4">
    <source>
        <dbReference type="Proteomes" id="UP000231194"/>
    </source>
</evidence>
<evidence type="ECO:0000256" key="1">
    <source>
        <dbReference type="PROSITE-ProRule" id="PRU00325"/>
    </source>
</evidence>
<dbReference type="Proteomes" id="UP000231194">
    <property type="component" value="Unassembled WGS sequence"/>
</dbReference>
<dbReference type="OrthoDB" id="242553at2"/>
<keyword evidence="1" id="KW-0863">Zinc-finger</keyword>
<dbReference type="AlphaFoldDB" id="A0A2M8R8B3"/>
<dbReference type="InterPro" id="IPR007527">
    <property type="entry name" value="Znf_SWIM"/>
</dbReference>